<dbReference type="SUPFAM" id="SSF55961">
    <property type="entry name" value="Bet v1-like"/>
    <property type="match status" value="1"/>
</dbReference>
<dbReference type="Pfam" id="PF10604">
    <property type="entry name" value="Polyketide_cyc2"/>
    <property type="match status" value="1"/>
</dbReference>
<accession>A0A5A7SCI7</accession>
<reference evidence="1 2" key="1">
    <citation type="submission" date="2019-07" db="EMBL/GenBank/DDBJ databases">
        <title>Rhodococcus cavernicolus sp. nov., isolated from a cave.</title>
        <authorList>
            <person name="Lee S.D."/>
        </authorList>
    </citation>
    <scope>NUCLEOTIDE SEQUENCE [LARGE SCALE GENOMIC DNA]</scope>
    <source>
        <strain evidence="1 2">C1-24</strain>
    </source>
</reference>
<comment type="caution">
    <text evidence="1">The sequence shown here is derived from an EMBL/GenBank/DDBJ whole genome shotgun (WGS) entry which is preliminary data.</text>
</comment>
<dbReference type="OrthoDB" id="4618973at2"/>
<evidence type="ECO:0000313" key="2">
    <source>
        <dbReference type="Proteomes" id="UP000322244"/>
    </source>
</evidence>
<dbReference type="Proteomes" id="UP000322244">
    <property type="component" value="Unassembled WGS sequence"/>
</dbReference>
<evidence type="ECO:0000313" key="1">
    <source>
        <dbReference type="EMBL" id="KAA0022215.1"/>
    </source>
</evidence>
<name>A0A5A7SCI7_9NOCA</name>
<sequence length="151" mass="16629">MSAPLEASIDIAATPDKVWAVVSDLSRMPEWSPQCRRMQLLGQLREGALTINLNKDGWKVWPTTSTVVRVEQDKAIAFRMNENRTTWSYELTPSAIGTTVTERRVESAGGIPKPITFAIDKLLGGTPNFEHNLVAGMHQGLKKIKGAVEQG</sequence>
<protein>
    <submittedName>
        <fullName evidence="1">SRPBCC family protein</fullName>
    </submittedName>
</protein>
<proteinExistence type="predicted"/>
<dbReference type="RefSeq" id="WP_149430976.1">
    <property type="nucleotide sequence ID" value="NZ_VLNY01000006.1"/>
</dbReference>
<gene>
    <name evidence="1" type="ORF">FOY51_14585</name>
</gene>
<organism evidence="1 2">
    <name type="scientific">Antrihabitans cavernicola</name>
    <dbReference type="NCBI Taxonomy" id="2495913"/>
    <lineage>
        <taxon>Bacteria</taxon>
        <taxon>Bacillati</taxon>
        <taxon>Actinomycetota</taxon>
        <taxon>Actinomycetes</taxon>
        <taxon>Mycobacteriales</taxon>
        <taxon>Nocardiaceae</taxon>
        <taxon>Antrihabitans</taxon>
    </lineage>
</organism>
<keyword evidence="2" id="KW-1185">Reference proteome</keyword>
<dbReference type="InterPro" id="IPR019587">
    <property type="entry name" value="Polyketide_cyclase/dehydratase"/>
</dbReference>
<dbReference type="EMBL" id="VLNY01000006">
    <property type="protein sequence ID" value="KAA0022215.1"/>
    <property type="molecule type" value="Genomic_DNA"/>
</dbReference>
<dbReference type="InterPro" id="IPR023393">
    <property type="entry name" value="START-like_dom_sf"/>
</dbReference>
<dbReference type="CDD" id="cd07812">
    <property type="entry name" value="SRPBCC"/>
    <property type="match status" value="1"/>
</dbReference>
<dbReference type="Gene3D" id="3.30.530.20">
    <property type="match status" value="1"/>
</dbReference>
<dbReference type="AlphaFoldDB" id="A0A5A7SCI7"/>